<dbReference type="AlphaFoldDB" id="A0A0F9EWT3"/>
<comment type="caution">
    <text evidence="1">The sequence shown here is derived from an EMBL/GenBank/DDBJ whole genome shotgun (WGS) entry which is preliminary data.</text>
</comment>
<accession>A0A0F9EWT3</accession>
<reference evidence="1" key="1">
    <citation type="journal article" date="2015" name="Nature">
        <title>Complex archaea that bridge the gap between prokaryotes and eukaryotes.</title>
        <authorList>
            <person name="Spang A."/>
            <person name="Saw J.H."/>
            <person name="Jorgensen S.L."/>
            <person name="Zaremba-Niedzwiedzka K."/>
            <person name="Martijn J."/>
            <person name="Lind A.E."/>
            <person name="van Eijk R."/>
            <person name="Schleper C."/>
            <person name="Guy L."/>
            <person name="Ettema T.J."/>
        </authorList>
    </citation>
    <scope>NUCLEOTIDE SEQUENCE</scope>
</reference>
<name>A0A0F9EWT3_9ZZZZ</name>
<sequence length="65" mass="6647">LETTQVTVPVCFQPFVLSIGVNAAKLAAPVEYSNVGAMPPPEAAVSITKVVAPNLAKLPTVIVSS</sequence>
<dbReference type="EMBL" id="LAZR01023434">
    <property type="protein sequence ID" value="KKL78509.1"/>
    <property type="molecule type" value="Genomic_DNA"/>
</dbReference>
<feature type="non-terminal residue" evidence="1">
    <location>
        <position position="1"/>
    </location>
</feature>
<evidence type="ECO:0000313" key="1">
    <source>
        <dbReference type="EMBL" id="KKL78509.1"/>
    </source>
</evidence>
<proteinExistence type="predicted"/>
<organism evidence="1">
    <name type="scientific">marine sediment metagenome</name>
    <dbReference type="NCBI Taxonomy" id="412755"/>
    <lineage>
        <taxon>unclassified sequences</taxon>
        <taxon>metagenomes</taxon>
        <taxon>ecological metagenomes</taxon>
    </lineage>
</organism>
<gene>
    <name evidence="1" type="ORF">LCGC14_2024170</name>
</gene>
<protein>
    <submittedName>
        <fullName evidence="1">Uncharacterized protein</fullName>
    </submittedName>
</protein>